<reference evidence="1 2" key="1">
    <citation type="journal article" date="2010" name="Stand. Genomic Sci.">
        <title>Complete genome sequence of Haliangium ochraceum type strain (SMP-2).</title>
        <authorList>
            <consortium name="US DOE Joint Genome Institute (JGI-PGF)"/>
            <person name="Ivanova N."/>
            <person name="Daum C."/>
            <person name="Lang E."/>
            <person name="Abt B."/>
            <person name="Kopitz M."/>
            <person name="Saunders E."/>
            <person name="Lapidus A."/>
            <person name="Lucas S."/>
            <person name="Glavina Del Rio T."/>
            <person name="Nolan M."/>
            <person name="Tice H."/>
            <person name="Copeland A."/>
            <person name="Cheng J.F."/>
            <person name="Chen F."/>
            <person name="Bruce D."/>
            <person name="Goodwin L."/>
            <person name="Pitluck S."/>
            <person name="Mavromatis K."/>
            <person name="Pati A."/>
            <person name="Mikhailova N."/>
            <person name="Chen A."/>
            <person name="Palaniappan K."/>
            <person name="Land M."/>
            <person name="Hauser L."/>
            <person name="Chang Y.J."/>
            <person name="Jeffries C.D."/>
            <person name="Detter J.C."/>
            <person name="Brettin T."/>
            <person name="Rohde M."/>
            <person name="Goker M."/>
            <person name="Bristow J."/>
            <person name="Markowitz V."/>
            <person name="Eisen J.A."/>
            <person name="Hugenholtz P."/>
            <person name="Kyrpides N.C."/>
            <person name="Klenk H.P."/>
        </authorList>
    </citation>
    <scope>NUCLEOTIDE SEQUENCE [LARGE SCALE GENOMIC DNA]</scope>
    <source>
        <strain evidence="2">DSM 14365 / CIP 107738 / JCM 11303 / AJ 13395 / SMP-2</strain>
    </source>
</reference>
<proteinExistence type="predicted"/>
<organism evidence="1 2">
    <name type="scientific">Haliangium ochraceum (strain DSM 14365 / JCM 11303 / SMP-2)</name>
    <dbReference type="NCBI Taxonomy" id="502025"/>
    <lineage>
        <taxon>Bacteria</taxon>
        <taxon>Pseudomonadati</taxon>
        <taxon>Myxococcota</taxon>
        <taxon>Polyangia</taxon>
        <taxon>Haliangiales</taxon>
        <taxon>Kofleriaceae</taxon>
        <taxon>Haliangium</taxon>
    </lineage>
</organism>
<dbReference type="AlphaFoldDB" id="D0LR65"/>
<dbReference type="SUPFAM" id="SSF56601">
    <property type="entry name" value="beta-lactamase/transpeptidase-like"/>
    <property type="match status" value="1"/>
</dbReference>
<protein>
    <submittedName>
        <fullName evidence="1">Uncharacterized protein</fullName>
    </submittedName>
</protein>
<keyword evidence="2" id="KW-1185">Reference proteome</keyword>
<dbReference type="STRING" id="502025.Hoch_3067"/>
<evidence type="ECO:0000313" key="1">
    <source>
        <dbReference type="EMBL" id="ACY15573.1"/>
    </source>
</evidence>
<dbReference type="KEGG" id="hoh:Hoch_3067"/>
<sequence>MLPRYGSAGALVGPIEDLLGFDRALLDGALLDDAARAELWRGQPALGYMALGQWSFELALAGCEAPVHVVERRGHIGAYQVRNLLLPASGLAVVAFTVAAGFEFGEPWTGQGASYALLSALACAPPAGD</sequence>
<name>D0LR65_HALO1</name>
<dbReference type="InterPro" id="IPR012338">
    <property type="entry name" value="Beta-lactam/transpept-like"/>
</dbReference>
<dbReference type="eggNOG" id="COG1680">
    <property type="taxonomic scope" value="Bacteria"/>
</dbReference>
<dbReference type="HOGENOM" id="CLU_1945775_0_0_7"/>
<dbReference type="Gene3D" id="3.40.710.10">
    <property type="entry name" value="DD-peptidase/beta-lactamase superfamily"/>
    <property type="match status" value="1"/>
</dbReference>
<evidence type="ECO:0000313" key="2">
    <source>
        <dbReference type="Proteomes" id="UP000001880"/>
    </source>
</evidence>
<dbReference type="Proteomes" id="UP000001880">
    <property type="component" value="Chromosome"/>
</dbReference>
<dbReference type="EMBL" id="CP001804">
    <property type="protein sequence ID" value="ACY15573.1"/>
    <property type="molecule type" value="Genomic_DNA"/>
</dbReference>
<accession>D0LR65</accession>
<gene>
    <name evidence="1" type="ordered locus">Hoch_3067</name>
</gene>